<dbReference type="EMBL" id="SDDZ01000001">
    <property type="protein sequence ID" value="RXJ52658.1"/>
    <property type="molecule type" value="Genomic_DNA"/>
</dbReference>
<dbReference type="InterPro" id="IPR001789">
    <property type="entry name" value="Sig_transdc_resp-reg_receiver"/>
</dbReference>
<sequence length="148" mass="16546">MENTKLHLLLADDDIDDCDFFKDAIDEISGVCELTILNNGVELMKFLVNDPDSQPNVIFLDLNMPKKSGMECIAEIKASNVLSHIPIIIYSTSLDHTVVNDLYELGAHHYIQKPAEFGSIKSVIKKVVALFGTTTIQPRSRDNFIIQP</sequence>
<keyword evidence="4" id="KW-1185">Reference proteome</keyword>
<feature type="modified residue" description="4-aspartylphosphate" evidence="1">
    <location>
        <position position="61"/>
    </location>
</feature>
<dbReference type="SMART" id="SM00448">
    <property type="entry name" value="REC"/>
    <property type="match status" value="1"/>
</dbReference>
<dbReference type="InterPro" id="IPR011006">
    <property type="entry name" value="CheY-like_superfamily"/>
</dbReference>
<dbReference type="SUPFAM" id="SSF52172">
    <property type="entry name" value="CheY-like"/>
    <property type="match status" value="1"/>
</dbReference>
<name>A0A4Q0XK93_9FLAO</name>
<dbReference type="AlphaFoldDB" id="A0A4Q0XK93"/>
<evidence type="ECO:0000313" key="3">
    <source>
        <dbReference type="EMBL" id="RXJ52658.1"/>
    </source>
</evidence>
<dbReference type="Proteomes" id="UP000289792">
    <property type="component" value="Unassembled WGS sequence"/>
</dbReference>
<dbReference type="PANTHER" id="PTHR44520">
    <property type="entry name" value="RESPONSE REGULATOR RCP1-RELATED"/>
    <property type="match status" value="1"/>
</dbReference>
<dbReference type="PANTHER" id="PTHR44520:SF2">
    <property type="entry name" value="RESPONSE REGULATOR RCP1"/>
    <property type="match status" value="1"/>
</dbReference>
<gene>
    <name evidence="3" type="ORF">ESZ48_02905</name>
</gene>
<dbReference type="Pfam" id="PF00072">
    <property type="entry name" value="Response_reg"/>
    <property type="match status" value="1"/>
</dbReference>
<dbReference type="InterPro" id="IPR052893">
    <property type="entry name" value="TCS_response_regulator"/>
</dbReference>
<comment type="caution">
    <text evidence="3">The sequence shown here is derived from an EMBL/GenBank/DDBJ whole genome shotgun (WGS) entry which is preliminary data.</text>
</comment>
<protein>
    <submittedName>
        <fullName evidence="3">Response regulator</fullName>
    </submittedName>
</protein>
<dbReference type="OrthoDB" id="7631574at2"/>
<dbReference type="GO" id="GO:0000160">
    <property type="term" value="P:phosphorelay signal transduction system"/>
    <property type="evidence" value="ECO:0007669"/>
    <property type="project" value="InterPro"/>
</dbReference>
<dbReference type="PROSITE" id="PS50110">
    <property type="entry name" value="RESPONSE_REGULATORY"/>
    <property type="match status" value="1"/>
</dbReference>
<evidence type="ECO:0000313" key="4">
    <source>
        <dbReference type="Proteomes" id="UP000289792"/>
    </source>
</evidence>
<dbReference type="RefSeq" id="WP_129015792.1">
    <property type="nucleotide sequence ID" value="NZ_SDDZ01000001.1"/>
</dbReference>
<evidence type="ECO:0000259" key="2">
    <source>
        <dbReference type="PROSITE" id="PS50110"/>
    </source>
</evidence>
<proteinExistence type="predicted"/>
<accession>A0A4Q0XK93</accession>
<feature type="domain" description="Response regulatory" evidence="2">
    <location>
        <begin position="7"/>
        <end position="128"/>
    </location>
</feature>
<organism evidence="3 4">
    <name type="scientific">Gelidibacter gilvus</name>
    <dbReference type="NCBI Taxonomy" id="59602"/>
    <lineage>
        <taxon>Bacteria</taxon>
        <taxon>Pseudomonadati</taxon>
        <taxon>Bacteroidota</taxon>
        <taxon>Flavobacteriia</taxon>
        <taxon>Flavobacteriales</taxon>
        <taxon>Flavobacteriaceae</taxon>
        <taxon>Gelidibacter</taxon>
    </lineage>
</organism>
<dbReference type="Gene3D" id="3.40.50.2300">
    <property type="match status" value="1"/>
</dbReference>
<keyword evidence="1" id="KW-0597">Phosphoprotein</keyword>
<reference evidence="3 4" key="1">
    <citation type="submission" date="2019-01" db="EMBL/GenBank/DDBJ databases">
        <title>Genome sequence of the Antarctic species Gelidibacter gilvus ACAM 158(T).</title>
        <authorList>
            <person name="Bowman J.P."/>
        </authorList>
    </citation>
    <scope>NUCLEOTIDE SEQUENCE [LARGE SCALE GENOMIC DNA]</scope>
    <source>
        <strain evidence="3 4">IC158</strain>
    </source>
</reference>
<evidence type="ECO:0000256" key="1">
    <source>
        <dbReference type="PROSITE-ProRule" id="PRU00169"/>
    </source>
</evidence>